<dbReference type="GO" id="GO:0000976">
    <property type="term" value="F:transcription cis-regulatory region binding"/>
    <property type="evidence" value="ECO:0007669"/>
    <property type="project" value="TreeGrafter"/>
</dbReference>
<evidence type="ECO:0000313" key="5">
    <source>
        <dbReference type="Proteomes" id="UP000294513"/>
    </source>
</evidence>
<dbReference type="PANTHER" id="PTHR30055">
    <property type="entry name" value="HTH-TYPE TRANSCRIPTIONAL REGULATOR RUTR"/>
    <property type="match status" value="1"/>
</dbReference>
<dbReference type="OrthoDB" id="4371863at2"/>
<dbReference type="PROSITE" id="PS50977">
    <property type="entry name" value="HTH_TETR_2"/>
    <property type="match status" value="1"/>
</dbReference>
<dbReference type="GO" id="GO:0003700">
    <property type="term" value="F:DNA-binding transcription factor activity"/>
    <property type="evidence" value="ECO:0007669"/>
    <property type="project" value="TreeGrafter"/>
</dbReference>
<dbReference type="Pfam" id="PF00440">
    <property type="entry name" value="TetR_N"/>
    <property type="match status" value="1"/>
</dbReference>
<protein>
    <submittedName>
        <fullName evidence="4">TetR/AcrR family transcriptional regulator</fullName>
    </submittedName>
</protein>
<dbReference type="PANTHER" id="PTHR30055:SF146">
    <property type="entry name" value="HTH-TYPE TRANSCRIPTIONAL DUAL REGULATOR CECR"/>
    <property type="match status" value="1"/>
</dbReference>
<dbReference type="SUPFAM" id="SSF46689">
    <property type="entry name" value="Homeodomain-like"/>
    <property type="match status" value="1"/>
</dbReference>
<dbReference type="Proteomes" id="UP000294513">
    <property type="component" value="Unassembled WGS sequence"/>
</dbReference>
<comment type="caution">
    <text evidence="4">The sequence shown here is derived from an EMBL/GenBank/DDBJ whole genome shotgun (WGS) entry which is preliminary data.</text>
</comment>
<evidence type="ECO:0000259" key="3">
    <source>
        <dbReference type="PROSITE" id="PS50977"/>
    </source>
</evidence>
<dbReference type="Pfam" id="PF14246">
    <property type="entry name" value="TetR_C_7"/>
    <property type="match status" value="1"/>
</dbReference>
<feature type="domain" description="HTH tetR-type" evidence="3">
    <location>
        <begin position="11"/>
        <end position="71"/>
    </location>
</feature>
<dbReference type="RefSeq" id="WP_131903692.1">
    <property type="nucleotide sequence ID" value="NZ_SMKU01000620.1"/>
</dbReference>
<dbReference type="InterPro" id="IPR036271">
    <property type="entry name" value="Tet_transcr_reg_TetR-rel_C_sf"/>
</dbReference>
<dbReference type="SUPFAM" id="SSF48498">
    <property type="entry name" value="Tetracyclin repressor-like, C-terminal domain"/>
    <property type="match status" value="1"/>
</dbReference>
<keyword evidence="5" id="KW-1185">Reference proteome</keyword>
<dbReference type="InterPro" id="IPR039536">
    <property type="entry name" value="TetR_C_Proteobacteria"/>
</dbReference>
<evidence type="ECO:0000256" key="2">
    <source>
        <dbReference type="PROSITE-ProRule" id="PRU00335"/>
    </source>
</evidence>
<evidence type="ECO:0000313" key="4">
    <source>
        <dbReference type="EMBL" id="TDD60235.1"/>
    </source>
</evidence>
<dbReference type="AlphaFoldDB" id="A0A4R4ZNN2"/>
<dbReference type="Gene3D" id="1.10.10.60">
    <property type="entry name" value="Homeodomain-like"/>
    <property type="match status" value="1"/>
</dbReference>
<keyword evidence="1 2" id="KW-0238">DNA-binding</keyword>
<dbReference type="PRINTS" id="PR00455">
    <property type="entry name" value="HTHTETR"/>
</dbReference>
<dbReference type="EMBL" id="SMKU01000620">
    <property type="protein sequence ID" value="TDD60235.1"/>
    <property type="molecule type" value="Genomic_DNA"/>
</dbReference>
<dbReference type="Gene3D" id="1.10.357.10">
    <property type="entry name" value="Tetracycline Repressor, domain 2"/>
    <property type="match status" value="1"/>
</dbReference>
<organism evidence="4 5">
    <name type="scientific">Actinomadura rubrisoli</name>
    <dbReference type="NCBI Taxonomy" id="2530368"/>
    <lineage>
        <taxon>Bacteria</taxon>
        <taxon>Bacillati</taxon>
        <taxon>Actinomycetota</taxon>
        <taxon>Actinomycetes</taxon>
        <taxon>Streptosporangiales</taxon>
        <taxon>Thermomonosporaceae</taxon>
        <taxon>Actinomadura</taxon>
    </lineage>
</organism>
<name>A0A4R4ZNN2_9ACTN</name>
<proteinExistence type="predicted"/>
<feature type="DNA-binding region" description="H-T-H motif" evidence="2">
    <location>
        <begin position="34"/>
        <end position="53"/>
    </location>
</feature>
<dbReference type="InterPro" id="IPR001647">
    <property type="entry name" value="HTH_TetR"/>
</dbReference>
<accession>A0A4R4ZNN2</accession>
<dbReference type="InterPro" id="IPR050109">
    <property type="entry name" value="HTH-type_TetR-like_transc_reg"/>
</dbReference>
<gene>
    <name evidence="4" type="ORF">E1298_46170</name>
</gene>
<sequence>MRGRPRSGEQEGRRAAVLDAALAEVAERGYAGTTMLAVARRAGASKETLYAWHGNKRGLFAALIRRQAEQADAEITAALEGGLPVREALTGFAASLLRLLLGPASIAINRAAISAPELAEVLLAEGRHTTGRRAAAYLGGLAERGELAVDDPEAAFQLLYGLVIADRQIRVLLGEPPPENVEEIAENAVDRFLVLAAGGPGPARGQGPG</sequence>
<evidence type="ECO:0000256" key="1">
    <source>
        <dbReference type="ARBA" id="ARBA00023125"/>
    </source>
</evidence>
<dbReference type="InterPro" id="IPR009057">
    <property type="entry name" value="Homeodomain-like_sf"/>
</dbReference>
<reference evidence="4 5" key="1">
    <citation type="submission" date="2019-03" db="EMBL/GenBank/DDBJ databases">
        <title>Draft genome sequences of novel Actinobacteria.</title>
        <authorList>
            <person name="Sahin N."/>
            <person name="Ay H."/>
            <person name="Saygin H."/>
        </authorList>
    </citation>
    <scope>NUCLEOTIDE SEQUENCE [LARGE SCALE GENOMIC DNA]</scope>
    <source>
        <strain evidence="4 5">H3C3</strain>
    </source>
</reference>